<proteinExistence type="predicted"/>
<dbReference type="AlphaFoldDB" id="A0A0N9IEL6"/>
<name>A0A0N9IEL6_9PSEU</name>
<protein>
    <submittedName>
        <fullName evidence="2">Uncharacterized protein</fullName>
    </submittedName>
</protein>
<reference evidence="2 3" key="1">
    <citation type="submission" date="2015-07" db="EMBL/GenBank/DDBJ databases">
        <title>Genome sequencing of Kibdelosporangium phytohabitans.</title>
        <authorList>
            <person name="Qin S."/>
            <person name="Xing K."/>
        </authorList>
    </citation>
    <scope>NUCLEOTIDE SEQUENCE [LARGE SCALE GENOMIC DNA]</scope>
    <source>
        <strain evidence="2 3">KLBMP1111</strain>
    </source>
</reference>
<evidence type="ECO:0000313" key="3">
    <source>
        <dbReference type="Proteomes" id="UP000063699"/>
    </source>
</evidence>
<sequence length="90" mass="9654">MHLGKAEPEYTVPGRRADGTVKGKKLIRRFFWSIIRGVMNAVMSVFSLMNGGGPANAFPLSGTVTSPANGQVLGLADAARRARSAWFVYA</sequence>
<evidence type="ECO:0000256" key="1">
    <source>
        <dbReference type="SAM" id="Phobius"/>
    </source>
</evidence>
<keyword evidence="3" id="KW-1185">Reference proteome</keyword>
<accession>A0A0N9IEL6</accession>
<dbReference type="Proteomes" id="UP000063699">
    <property type="component" value="Chromosome"/>
</dbReference>
<dbReference type="OrthoDB" id="3685234at2"/>
<keyword evidence="1" id="KW-1133">Transmembrane helix</keyword>
<organism evidence="2 3">
    <name type="scientific">Kibdelosporangium phytohabitans</name>
    <dbReference type="NCBI Taxonomy" id="860235"/>
    <lineage>
        <taxon>Bacteria</taxon>
        <taxon>Bacillati</taxon>
        <taxon>Actinomycetota</taxon>
        <taxon>Actinomycetes</taxon>
        <taxon>Pseudonocardiales</taxon>
        <taxon>Pseudonocardiaceae</taxon>
        <taxon>Kibdelosporangium</taxon>
    </lineage>
</organism>
<dbReference type="KEGG" id="kphy:AOZ06_46030"/>
<dbReference type="RefSeq" id="WP_054295137.1">
    <property type="nucleotide sequence ID" value="NZ_CP012752.1"/>
</dbReference>
<gene>
    <name evidence="2" type="ORF">AOZ06_46030</name>
</gene>
<keyword evidence="1" id="KW-0472">Membrane</keyword>
<keyword evidence="1" id="KW-0812">Transmembrane</keyword>
<feature type="transmembrane region" description="Helical" evidence="1">
    <location>
        <begin position="30"/>
        <end position="49"/>
    </location>
</feature>
<dbReference type="STRING" id="860235.AOZ06_46030"/>
<dbReference type="EMBL" id="CP012752">
    <property type="protein sequence ID" value="ALG13248.1"/>
    <property type="molecule type" value="Genomic_DNA"/>
</dbReference>
<evidence type="ECO:0000313" key="2">
    <source>
        <dbReference type="EMBL" id="ALG13248.1"/>
    </source>
</evidence>